<protein>
    <submittedName>
        <fullName evidence="2">Uncharacterized protein</fullName>
    </submittedName>
</protein>
<reference evidence="2" key="1">
    <citation type="submission" date="2020-03" db="EMBL/GenBank/DDBJ databases">
        <authorList>
            <person name="He L."/>
        </authorList>
    </citation>
    <scope>NUCLEOTIDE SEQUENCE</scope>
    <source>
        <strain evidence="2">CkLH20</strain>
    </source>
</reference>
<sequence length="342" mass="33331">MKVSAALTLALAGVSIGSPIAIGLEERDIESRALSLVPVLSPSDASVVPVAIPDIPNIGAPQASGLPSLPPPASEIESAAKRILQSILVVIANLLQGLPGNTLPIPTTIPGVPDITPVDPTLPVGSLTPQQLLVLAAALQSQLGNLTALGNNAILSGGLNAAQLTAVRDAITAAQTQLGPIIGSPTSALATLGNLQGNLPGGVTNLPQLEALFAGLAPVLILVTSLLNAVTGLLPTLGGSGLPSVGLPVTPTVGLPGLTGLPSVGLPITPTVGVPALTSLPSVGLPITPTVGVPALTSLPSVGLPITPTVGVPALTSLPSVGLPLTRTVGLPGLPGLPGLGL</sequence>
<evidence type="ECO:0000313" key="2">
    <source>
        <dbReference type="EMBL" id="KAF9879958.1"/>
    </source>
</evidence>
<name>A0A9P6LNJ0_9PEZI</name>
<dbReference type="EMBL" id="JAATWM020000006">
    <property type="protein sequence ID" value="KAF9879958.1"/>
    <property type="molecule type" value="Genomic_DNA"/>
</dbReference>
<organism evidence="2 3">
    <name type="scientific">Colletotrichum karsti</name>
    <dbReference type="NCBI Taxonomy" id="1095194"/>
    <lineage>
        <taxon>Eukaryota</taxon>
        <taxon>Fungi</taxon>
        <taxon>Dikarya</taxon>
        <taxon>Ascomycota</taxon>
        <taxon>Pezizomycotina</taxon>
        <taxon>Sordariomycetes</taxon>
        <taxon>Hypocreomycetidae</taxon>
        <taxon>Glomerellales</taxon>
        <taxon>Glomerellaceae</taxon>
        <taxon>Colletotrichum</taxon>
        <taxon>Colletotrichum boninense species complex</taxon>
    </lineage>
</organism>
<dbReference type="Proteomes" id="UP000781932">
    <property type="component" value="Unassembled WGS sequence"/>
</dbReference>
<evidence type="ECO:0000313" key="3">
    <source>
        <dbReference type="Proteomes" id="UP000781932"/>
    </source>
</evidence>
<feature type="chain" id="PRO_5040417369" evidence="1">
    <location>
        <begin position="18"/>
        <end position="342"/>
    </location>
</feature>
<evidence type="ECO:0000256" key="1">
    <source>
        <dbReference type="SAM" id="SignalP"/>
    </source>
</evidence>
<reference evidence="2" key="2">
    <citation type="submission" date="2020-11" db="EMBL/GenBank/DDBJ databases">
        <title>Whole genome sequencing of Colletotrichum sp.</title>
        <authorList>
            <person name="Li H."/>
        </authorList>
    </citation>
    <scope>NUCLEOTIDE SEQUENCE</scope>
    <source>
        <strain evidence="2">CkLH20</strain>
    </source>
</reference>
<feature type="signal peptide" evidence="1">
    <location>
        <begin position="1"/>
        <end position="17"/>
    </location>
</feature>
<dbReference type="GeneID" id="62158562"/>
<dbReference type="RefSeq" id="XP_038749419.1">
    <property type="nucleotide sequence ID" value="XM_038885488.1"/>
</dbReference>
<proteinExistence type="predicted"/>
<keyword evidence="3" id="KW-1185">Reference proteome</keyword>
<accession>A0A9P6LNJ0</accession>
<dbReference type="OrthoDB" id="4849246at2759"/>
<comment type="caution">
    <text evidence="2">The sequence shown here is derived from an EMBL/GenBank/DDBJ whole genome shotgun (WGS) entry which is preliminary data.</text>
</comment>
<keyword evidence="1" id="KW-0732">Signal</keyword>
<dbReference type="AlphaFoldDB" id="A0A9P6LNJ0"/>
<gene>
    <name evidence="2" type="ORF">CkaCkLH20_02769</name>
</gene>